<sequence length="457" mass="47200">MNVAVPQDLDSIIDDGRISGFQITIIVLCGLIAMLDGFDTQAIAFVAPEIITAWGIAPGAFGPVFAAGLFGGLIGALVFGAAGDRVGRKPALFCSILLLSIASLVTPLVHSLGPLIGLRFIAGIGLGGALPGFISLSSEYAPQRLRGTLVAIMFCGFPLGAVFGGAASAWLIPAFGWKSVLLAGGVLPLAVLPFFMALVPESVRFLAVKGDHRAIARIVHRMKPEILWNGIVAPVETHSNSPISSLFTEGRALGTILLWITFFLSLLLTYFLINWIPIVARRSGMGIEKAVLAVSILNLGAVVGCVVLGRLTDRFGPSVVIGVSYVFGAVAIACMGYAESSSALLYLTAFLAGAFSIGAQICTVALCATFYETFLRATGVGWAMGIGRTGAIAGPVFGGMLLSAGVRPAILFAVAGATSFAAALAVLAMGYLVLRERPGSATELASARRGGTRATAP</sequence>
<feature type="transmembrane region" description="Helical" evidence="5">
    <location>
        <begin position="91"/>
        <end position="110"/>
    </location>
</feature>
<dbReference type="EMBL" id="FCOK02000022">
    <property type="protein sequence ID" value="SAL37013.1"/>
    <property type="molecule type" value="Genomic_DNA"/>
</dbReference>
<feature type="transmembrane region" description="Helical" evidence="5">
    <location>
        <begin position="290"/>
        <end position="311"/>
    </location>
</feature>
<evidence type="ECO:0000259" key="6">
    <source>
        <dbReference type="PROSITE" id="PS50850"/>
    </source>
</evidence>
<evidence type="ECO:0000313" key="7">
    <source>
        <dbReference type="EMBL" id="SAL37013.1"/>
    </source>
</evidence>
<dbReference type="GO" id="GO:0046943">
    <property type="term" value="F:carboxylic acid transmembrane transporter activity"/>
    <property type="evidence" value="ECO:0007669"/>
    <property type="project" value="TreeGrafter"/>
</dbReference>
<feature type="transmembrane region" description="Helical" evidence="5">
    <location>
        <begin position="380"/>
        <end position="403"/>
    </location>
</feature>
<feature type="transmembrane region" description="Helical" evidence="5">
    <location>
        <begin position="344"/>
        <end position="368"/>
    </location>
</feature>
<dbReference type="SUPFAM" id="SSF103473">
    <property type="entry name" value="MFS general substrate transporter"/>
    <property type="match status" value="1"/>
</dbReference>
<feature type="transmembrane region" description="Helical" evidence="5">
    <location>
        <begin position="20"/>
        <end position="38"/>
    </location>
</feature>
<organism evidence="7 8">
    <name type="scientific">Caballeronia udeis</name>
    <dbReference type="NCBI Taxonomy" id="1232866"/>
    <lineage>
        <taxon>Bacteria</taxon>
        <taxon>Pseudomonadati</taxon>
        <taxon>Pseudomonadota</taxon>
        <taxon>Betaproteobacteria</taxon>
        <taxon>Burkholderiales</taxon>
        <taxon>Burkholderiaceae</taxon>
        <taxon>Caballeronia</taxon>
    </lineage>
</organism>
<keyword evidence="2 5" id="KW-0812">Transmembrane</keyword>
<dbReference type="Pfam" id="PF07690">
    <property type="entry name" value="MFS_1"/>
    <property type="match status" value="1"/>
</dbReference>
<dbReference type="InterPro" id="IPR011701">
    <property type="entry name" value="MFS"/>
</dbReference>
<dbReference type="GO" id="GO:0005886">
    <property type="term" value="C:plasma membrane"/>
    <property type="evidence" value="ECO:0007669"/>
    <property type="project" value="TreeGrafter"/>
</dbReference>
<evidence type="ECO:0000256" key="1">
    <source>
        <dbReference type="ARBA" id="ARBA00004141"/>
    </source>
</evidence>
<keyword evidence="3 5" id="KW-1133">Transmembrane helix</keyword>
<feature type="transmembrane region" description="Helical" evidence="5">
    <location>
        <begin position="409"/>
        <end position="434"/>
    </location>
</feature>
<dbReference type="PROSITE" id="PS50850">
    <property type="entry name" value="MFS"/>
    <property type="match status" value="1"/>
</dbReference>
<evidence type="ECO:0000313" key="8">
    <source>
        <dbReference type="Proteomes" id="UP000054683"/>
    </source>
</evidence>
<dbReference type="PANTHER" id="PTHR23508">
    <property type="entry name" value="CARBOXYLIC ACID TRANSPORTER PROTEIN HOMOLOG"/>
    <property type="match status" value="1"/>
</dbReference>
<dbReference type="PANTHER" id="PTHR23508:SF10">
    <property type="entry name" value="CARBOXYLIC ACID TRANSPORTER PROTEIN HOMOLOG"/>
    <property type="match status" value="1"/>
</dbReference>
<dbReference type="InterPro" id="IPR005829">
    <property type="entry name" value="Sugar_transporter_CS"/>
</dbReference>
<reference evidence="7 8" key="1">
    <citation type="submission" date="2016-01" db="EMBL/GenBank/DDBJ databases">
        <authorList>
            <person name="Oliw E.H."/>
        </authorList>
    </citation>
    <scope>NUCLEOTIDE SEQUENCE [LARGE SCALE GENOMIC DNA]</scope>
    <source>
        <strain evidence="7">LMG 27134</strain>
    </source>
</reference>
<feature type="transmembrane region" description="Helical" evidence="5">
    <location>
        <begin position="256"/>
        <end position="278"/>
    </location>
</feature>
<feature type="transmembrane region" description="Helical" evidence="5">
    <location>
        <begin position="116"/>
        <end position="136"/>
    </location>
</feature>
<dbReference type="AlphaFoldDB" id="A0A158GYN3"/>
<comment type="subcellular location">
    <subcellularLocation>
        <location evidence="1">Membrane</location>
        <topology evidence="1">Multi-pass membrane protein</topology>
    </subcellularLocation>
</comment>
<dbReference type="InterPro" id="IPR036259">
    <property type="entry name" value="MFS_trans_sf"/>
</dbReference>
<evidence type="ECO:0000256" key="3">
    <source>
        <dbReference type="ARBA" id="ARBA00022989"/>
    </source>
</evidence>
<feature type="transmembrane region" description="Helical" evidence="5">
    <location>
        <begin position="148"/>
        <end position="173"/>
    </location>
</feature>
<evidence type="ECO:0000256" key="2">
    <source>
        <dbReference type="ARBA" id="ARBA00022692"/>
    </source>
</evidence>
<feature type="domain" description="Major facilitator superfamily (MFS) profile" evidence="6">
    <location>
        <begin position="25"/>
        <end position="440"/>
    </location>
</feature>
<dbReference type="Proteomes" id="UP000054683">
    <property type="component" value="Unassembled WGS sequence"/>
</dbReference>
<dbReference type="PROSITE" id="PS00217">
    <property type="entry name" value="SUGAR_TRANSPORT_2"/>
    <property type="match status" value="1"/>
</dbReference>
<evidence type="ECO:0000256" key="4">
    <source>
        <dbReference type="ARBA" id="ARBA00023136"/>
    </source>
</evidence>
<keyword evidence="4 5" id="KW-0472">Membrane</keyword>
<gene>
    <name evidence="7" type="ORF">AWB69_03572</name>
</gene>
<feature type="transmembrane region" description="Helical" evidence="5">
    <location>
        <begin position="179"/>
        <end position="199"/>
    </location>
</feature>
<name>A0A158GYN3_9BURK</name>
<accession>A0A158GYN3</accession>
<dbReference type="RefSeq" id="WP_062086872.1">
    <property type="nucleotide sequence ID" value="NZ_FCOK02000022.1"/>
</dbReference>
<protein>
    <submittedName>
        <fullName evidence="7">4-hydroxybenzoate transporter</fullName>
    </submittedName>
</protein>
<proteinExistence type="predicted"/>
<feature type="transmembrane region" description="Helical" evidence="5">
    <location>
        <begin position="50"/>
        <end position="79"/>
    </location>
</feature>
<dbReference type="Gene3D" id="1.20.1250.20">
    <property type="entry name" value="MFS general substrate transporter like domains"/>
    <property type="match status" value="1"/>
</dbReference>
<dbReference type="InterPro" id="IPR020846">
    <property type="entry name" value="MFS_dom"/>
</dbReference>
<evidence type="ECO:0000256" key="5">
    <source>
        <dbReference type="SAM" id="Phobius"/>
    </source>
</evidence>
<feature type="transmembrane region" description="Helical" evidence="5">
    <location>
        <begin position="318"/>
        <end position="338"/>
    </location>
</feature>
<dbReference type="CDD" id="cd17365">
    <property type="entry name" value="MFS_PcaK_like"/>
    <property type="match status" value="1"/>
</dbReference>